<gene>
    <name evidence="2" type="ORF">PAHAL_8G221900</name>
</gene>
<sequence length="121" mass="13270">MGTDEQGGPAYAVYDEPGSEPIILEIDRAHVYMHDRVVLSASPSAGRACVVLLLHMPMGEVSFARLGDDRWTWVAPGSCTGLRRRCFYQDAMYTDVDGLFYLLQIDDSIVSLDLNGSSPVA</sequence>
<dbReference type="Gramene" id="PVH34453">
    <property type="protein sequence ID" value="PVH34453"/>
    <property type="gene ID" value="PAHAL_8G221900"/>
</dbReference>
<dbReference type="AlphaFoldDB" id="A0A2T8I9V7"/>
<evidence type="ECO:0000259" key="1">
    <source>
        <dbReference type="Pfam" id="PF03478"/>
    </source>
</evidence>
<dbReference type="InterPro" id="IPR005174">
    <property type="entry name" value="KIB1-4_b-propeller"/>
</dbReference>
<protein>
    <recommendedName>
        <fullName evidence="1">KIB1-4 beta-propeller domain-containing protein</fullName>
    </recommendedName>
</protein>
<dbReference type="EMBL" id="CM008053">
    <property type="protein sequence ID" value="PVH34453.1"/>
    <property type="molecule type" value="Genomic_DNA"/>
</dbReference>
<accession>A0A2T8I9V7</accession>
<proteinExistence type="predicted"/>
<dbReference type="PANTHER" id="PTHR44586">
    <property type="entry name" value="F-BOX DOMAIN CONTAINING PROTEIN, EXPRESSED"/>
    <property type="match status" value="1"/>
</dbReference>
<feature type="domain" description="KIB1-4 beta-propeller" evidence="1">
    <location>
        <begin position="31"/>
        <end position="119"/>
    </location>
</feature>
<organism evidence="2">
    <name type="scientific">Panicum hallii</name>
    <dbReference type="NCBI Taxonomy" id="206008"/>
    <lineage>
        <taxon>Eukaryota</taxon>
        <taxon>Viridiplantae</taxon>
        <taxon>Streptophyta</taxon>
        <taxon>Embryophyta</taxon>
        <taxon>Tracheophyta</taxon>
        <taxon>Spermatophyta</taxon>
        <taxon>Magnoliopsida</taxon>
        <taxon>Liliopsida</taxon>
        <taxon>Poales</taxon>
        <taxon>Poaceae</taxon>
        <taxon>PACMAD clade</taxon>
        <taxon>Panicoideae</taxon>
        <taxon>Panicodae</taxon>
        <taxon>Paniceae</taxon>
        <taxon>Panicinae</taxon>
        <taxon>Panicum</taxon>
        <taxon>Panicum sect. Panicum</taxon>
    </lineage>
</organism>
<dbReference type="PANTHER" id="PTHR44586:SF23">
    <property type="entry name" value="F-BOX DOMAIN-CONTAINING PROTEIN"/>
    <property type="match status" value="1"/>
</dbReference>
<reference evidence="2" key="1">
    <citation type="submission" date="2018-04" db="EMBL/GenBank/DDBJ databases">
        <title>WGS assembly of Panicum hallii.</title>
        <authorList>
            <person name="Lovell J."/>
            <person name="Jenkins J."/>
            <person name="Lowry D."/>
            <person name="Mamidi S."/>
            <person name="Sreedasyam A."/>
            <person name="Weng X."/>
            <person name="Barry K."/>
            <person name="Bonette J."/>
            <person name="Campitelli B."/>
            <person name="Daum C."/>
            <person name="Gordon S."/>
            <person name="Gould B."/>
            <person name="Lipzen A."/>
            <person name="Macqueen A."/>
            <person name="Palacio-Mejia J."/>
            <person name="Plott C."/>
            <person name="Shakirov E."/>
            <person name="Shu S."/>
            <person name="Yoshinaga Y."/>
            <person name="Zane M."/>
            <person name="Rokhsar D."/>
            <person name="Grimwood J."/>
            <person name="Schmutz J."/>
            <person name="Juenger T."/>
        </authorList>
    </citation>
    <scope>NUCLEOTIDE SEQUENCE [LARGE SCALE GENOMIC DNA]</scope>
    <source>
        <strain evidence="2">FIL2</strain>
    </source>
</reference>
<dbReference type="Pfam" id="PF03478">
    <property type="entry name" value="Beta-prop_KIB1-4"/>
    <property type="match status" value="1"/>
</dbReference>
<name>A0A2T8I9V7_9POAL</name>
<dbReference type="Proteomes" id="UP000243499">
    <property type="component" value="Chromosome 8"/>
</dbReference>
<evidence type="ECO:0000313" key="2">
    <source>
        <dbReference type="EMBL" id="PVH34453.1"/>
    </source>
</evidence>